<keyword evidence="2" id="KW-1003">Cell membrane</keyword>
<dbReference type="Pfam" id="PF23598">
    <property type="entry name" value="LRR_14"/>
    <property type="match status" value="1"/>
</dbReference>
<dbReference type="SUPFAM" id="SSF52058">
    <property type="entry name" value="L domain-like"/>
    <property type="match status" value="1"/>
</dbReference>
<keyword evidence="5" id="KW-0808">Transferase</keyword>
<proteinExistence type="predicted"/>
<dbReference type="SUPFAM" id="SSF56112">
    <property type="entry name" value="Protein kinase-like (PK-like)"/>
    <property type="match status" value="1"/>
</dbReference>
<dbReference type="Pfam" id="PF00069">
    <property type="entry name" value="Pkinase"/>
    <property type="match status" value="1"/>
</dbReference>
<keyword evidence="2" id="KW-0472">Membrane</keyword>
<dbReference type="Pfam" id="PF07714">
    <property type="entry name" value="PK_Tyr_Ser-Thr"/>
    <property type="match status" value="1"/>
</dbReference>
<dbReference type="InterPro" id="IPR050823">
    <property type="entry name" value="Plant_Ser_Thr_Prot_Kinase"/>
</dbReference>
<keyword evidence="5" id="KW-0418">Kinase</keyword>
<evidence type="ECO:0000256" key="2">
    <source>
        <dbReference type="ARBA" id="ARBA00022475"/>
    </source>
</evidence>
<dbReference type="AlphaFoldDB" id="A0A5N5H457"/>
<keyword evidence="3" id="KW-0677">Repeat</keyword>
<dbReference type="Gene3D" id="3.30.200.20">
    <property type="entry name" value="Phosphorylase Kinase, domain 1"/>
    <property type="match status" value="1"/>
</dbReference>
<dbReference type="InterPro" id="IPR000719">
    <property type="entry name" value="Prot_kinase_dom"/>
</dbReference>
<dbReference type="EMBL" id="SMOL01000401">
    <property type="protein sequence ID" value="KAB2617904.1"/>
    <property type="molecule type" value="Genomic_DNA"/>
</dbReference>
<dbReference type="GO" id="GO:0005524">
    <property type="term" value="F:ATP binding"/>
    <property type="evidence" value="ECO:0007669"/>
    <property type="project" value="InterPro"/>
</dbReference>
<evidence type="ECO:0000313" key="6">
    <source>
        <dbReference type="Proteomes" id="UP000327157"/>
    </source>
</evidence>
<dbReference type="PANTHER" id="PTHR45621">
    <property type="entry name" value="OS01G0588500 PROTEIN-RELATED"/>
    <property type="match status" value="1"/>
</dbReference>
<sequence length="525" mass="60281">MVILGWVDENSLTTAKPGTGMVVAVKRIDQEYLWGDHRELLAEINYHGQLHHENLVRLIGYCLEDDHRLLVYEYIPCGSLDRHLFSRHSPSFICITDKCCRLKLLRLHHSSPSPVDVYSFGVVLLEMLSGRPVVDKNRPSKEHNLVEWAKPYLASKRKVFKIFDARFEGQYPSSDAREVVKLAIQCLADDPKSRPNMNDVVKTLEQLQKSEPSLSAEGKEITFEHPHTLMNCEERSKKIERINQTGTNSVPETFTRTMEDGKKLVERCNKVSHGMWNIWEQRKYANKIMEWEKSLQILLPQLNSANLVAQNQIQNLITTRYAVPYLPSDTLRLDAQLAEIKMKFLTDNAPSMLIVNHCKKFPLAITTIGGSLCNQPIEKWRLKCTELSQVLSITNCHKLSVLPEDIGKLENLEVLRLRSCTDLEELPGSIEKLSKLYFLDICNCFSIKKLPECIGKMNGLRKINMAQCSRLNELPVSVYDLDQQLEKVTCDEGARNLWESVLSNLDKITVAKEEFNLNWLHRPQN</sequence>
<dbReference type="InterPro" id="IPR001245">
    <property type="entry name" value="Ser-Thr/Tyr_kinase_cat_dom"/>
</dbReference>
<dbReference type="PROSITE" id="PS50011">
    <property type="entry name" value="PROTEIN_KINASE_DOM"/>
    <property type="match status" value="1"/>
</dbReference>
<dbReference type="InterPro" id="IPR032675">
    <property type="entry name" value="LRR_dom_sf"/>
</dbReference>
<comment type="subcellular location">
    <subcellularLocation>
        <location evidence="1">Cell membrane</location>
    </subcellularLocation>
</comment>
<dbReference type="InterPro" id="IPR008808">
    <property type="entry name" value="Powdery_mildew-R_dom"/>
</dbReference>
<keyword evidence="6" id="KW-1185">Reference proteome</keyword>
<dbReference type="GO" id="GO:0005886">
    <property type="term" value="C:plasma membrane"/>
    <property type="evidence" value="ECO:0007669"/>
    <property type="project" value="UniProtKB-SubCell"/>
</dbReference>
<feature type="domain" description="Protein kinase" evidence="4">
    <location>
        <begin position="1"/>
        <end position="214"/>
    </location>
</feature>
<evidence type="ECO:0000256" key="3">
    <source>
        <dbReference type="ARBA" id="ARBA00022737"/>
    </source>
</evidence>
<dbReference type="GO" id="GO:0004674">
    <property type="term" value="F:protein serine/threonine kinase activity"/>
    <property type="evidence" value="ECO:0007669"/>
    <property type="project" value="UniProtKB-EC"/>
</dbReference>
<name>A0A5N5H457_9ROSA</name>
<reference evidence="5 6" key="3">
    <citation type="submission" date="2019-11" db="EMBL/GenBank/DDBJ databases">
        <title>A de novo genome assembly of a pear dwarfing rootstock.</title>
        <authorList>
            <person name="Wang F."/>
            <person name="Wang J."/>
            <person name="Li S."/>
            <person name="Zhang Y."/>
            <person name="Fang M."/>
            <person name="Ma L."/>
            <person name="Zhao Y."/>
            <person name="Jiang S."/>
        </authorList>
    </citation>
    <scope>NUCLEOTIDE SEQUENCE [LARGE SCALE GENOMIC DNA]</scope>
    <source>
        <strain evidence="5">S2</strain>
        <tissue evidence="5">Leaf</tissue>
    </source>
</reference>
<dbReference type="Proteomes" id="UP000327157">
    <property type="component" value="Chromosome 15"/>
</dbReference>
<dbReference type="Gene3D" id="3.80.10.10">
    <property type="entry name" value="Ribonuclease Inhibitor"/>
    <property type="match status" value="1"/>
</dbReference>
<gene>
    <name evidence="5" type="ORF">D8674_013773</name>
</gene>
<comment type="caution">
    <text evidence="5">The sequence shown here is derived from an EMBL/GenBank/DDBJ whole genome shotgun (WGS) entry which is preliminary data.</text>
</comment>
<dbReference type="InterPro" id="IPR055414">
    <property type="entry name" value="LRR_R13L4/SHOC2-like"/>
</dbReference>
<dbReference type="InterPro" id="IPR011009">
    <property type="entry name" value="Kinase-like_dom_sf"/>
</dbReference>
<dbReference type="Pfam" id="PF05659">
    <property type="entry name" value="RPW8"/>
    <property type="match status" value="1"/>
</dbReference>
<accession>A0A5N5H457</accession>
<dbReference type="Gene3D" id="1.10.510.10">
    <property type="entry name" value="Transferase(Phosphotransferase) domain 1"/>
    <property type="match status" value="1"/>
</dbReference>
<evidence type="ECO:0000256" key="1">
    <source>
        <dbReference type="ARBA" id="ARBA00004236"/>
    </source>
</evidence>
<protein>
    <submittedName>
        <fullName evidence="5">Protein kinase APK1A</fullName>
    </submittedName>
</protein>
<dbReference type="OrthoDB" id="67933at2759"/>
<evidence type="ECO:0000313" key="5">
    <source>
        <dbReference type="EMBL" id="KAB2617904.1"/>
    </source>
</evidence>
<evidence type="ECO:0000259" key="4">
    <source>
        <dbReference type="PROSITE" id="PS50011"/>
    </source>
</evidence>
<organism evidence="5 6">
    <name type="scientific">Pyrus ussuriensis x Pyrus communis</name>
    <dbReference type="NCBI Taxonomy" id="2448454"/>
    <lineage>
        <taxon>Eukaryota</taxon>
        <taxon>Viridiplantae</taxon>
        <taxon>Streptophyta</taxon>
        <taxon>Embryophyta</taxon>
        <taxon>Tracheophyta</taxon>
        <taxon>Spermatophyta</taxon>
        <taxon>Magnoliopsida</taxon>
        <taxon>eudicotyledons</taxon>
        <taxon>Gunneridae</taxon>
        <taxon>Pentapetalae</taxon>
        <taxon>rosids</taxon>
        <taxon>fabids</taxon>
        <taxon>Rosales</taxon>
        <taxon>Rosaceae</taxon>
        <taxon>Amygdaloideae</taxon>
        <taxon>Maleae</taxon>
        <taxon>Pyrus</taxon>
    </lineage>
</organism>
<reference evidence="5 6" key="1">
    <citation type="submission" date="2019-09" db="EMBL/GenBank/DDBJ databases">
        <authorList>
            <person name="Ou C."/>
        </authorList>
    </citation>
    <scope>NUCLEOTIDE SEQUENCE [LARGE SCALE GENOMIC DNA]</scope>
    <source>
        <strain evidence="5">S2</strain>
        <tissue evidence="5">Leaf</tissue>
    </source>
</reference>
<reference evidence="6" key="2">
    <citation type="submission" date="2019-10" db="EMBL/GenBank/DDBJ databases">
        <title>A de novo genome assembly of a pear dwarfing rootstock.</title>
        <authorList>
            <person name="Wang F."/>
            <person name="Wang J."/>
            <person name="Li S."/>
            <person name="Zhang Y."/>
            <person name="Fang M."/>
            <person name="Ma L."/>
            <person name="Zhao Y."/>
            <person name="Jiang S."/>
        </authorList>
    </citation>
    <scope>NUCLEOTIDE SEQUENCE [LARGE SCALE GENOMIC DNA]</scope>
</reference>